<comment type="similarity">
    <text evidence="2 13">Belongs to the ArgJ family.</text>
</comment>
<comment type="function">
    <text evidence="12 13">Catalyzes two activities which are involved in the cyclic version of arginine biosynthesis: the synthesis of N-acetylglutamate from glutamate and acetyl-CoA as the acetyl donor, and of ornithine by transacetylation between N(2)-acetylornithine and glutamate.</text>
</comment>
<evidence type="ECO:0000256" key="12">
    <source>
        <dbReference type="ARBA" id="ARBA00054976"/>
    </source>
</evidence>
<dbReference type="CDD" id="cd02152">
    <property type="entry name" value="OAT"/>
    <property type="match status" value="1"/>
</dbReference>
<evidence type="ECO:0000256" key="3">
    <source>
        <dbReference type="ARBA" id="ARBA00011475"/>
    </source>
</evidence>
<evidence type="ECO:0000256" key="13">
    <source>
        <dbReference type="HAMAP-Rule" id="MF_01106"/>
    </source>
</evidence>
<dbReference type="FunFam" id="3.60.70.12:FF:000001">
    <property type="entry name" value="Arginine biosynthesis bifunctional protein ArgJ, chloroplastic"/>
    <property type="match status" value="1"/>
</dbReference>
<name>A0A1E5LC29_9BACI</name>
<feature type="binding site" evidence="13">
    <location>
        <position position="187"/>
    </location>
    <ligand>
        <name>substrate</name>
    </ligand>
</feature>
<feature type="chain" id="PRO_5023308134" description="Arginine biosynthesis bifunctional protein ArgJ alpha chain" evidence="13">
    <location>
        <begin position="1"/>
        <end position="197"/>
    </location>
</feature>
<comment type="catalytic activity">
    <reaction evidence="10 13">
        <text>L-glutamate + acetyl-CoA = N-acetyl-L-glutamate + CoA + H(+)</text>
        <dbReference type="Rhea" id="RHEA:24292"/>
        <dbReference type="ChEBI" id="CHEBI:15378"/>
        <dbReference type="ChEBI" id="CHEBI:29985"/>
        <dbReference type="ChEBI" id="CHEBI:44337"/>
        <dbReference type="ChEBI" id="CHEBI:57287"/>
        <dbReference type="ChEBI" id="CHEBI:57288"/>
        <dbReference type="EC" id="2.3.1.1"/>
    </reaction>
</comment>
<comment type="pathway">
    <text evidence="13">Amino-acid biosynthesis; L-arginine biosynthesis; N(2)-acetyl-L-ornithine from L-glutamate: step 1/4.</text>
</comment>
<dbReference type="AlphaFoldDB" id="A0A1E5LC29"/>
<evidence type="ECO:0000256" key="8">
    <source>
        <dbReference type="ARBA" id="ARBA00023268"/>
    </source>
</evidence>
<evidence type="ECO:0000256" key="4">
    <source>
        <dbReference type="ARBA" id="ARBA00022571"/>
    </source>
</evidence>
<dbReference type="InterPro" id="IPR042195">
    <property type="entry name" value="ArgJ_beta_C"/>
</dbReference>
<dbReference type="Gene3D" id="3.60.70.12">
    <property type="entry name" value="L-amino peptidase D-ALA esterase/amidase"/>
    <property type="match status" value="1"/>
</dbReference>
<keyword evidence="5 13" id="KW-0028">Amino-acid biosynthesis</keyword>
<evidence type="ECO:0000256" key="9">
    <source>
        <dbReference type="ARBA" id="ARBA00023315"/>
    </source>
</evidence>
<comment type="caution">
    <text evidence="14">The sequence shown here is derived from an EMBL/GenBank/DDBJ whole genome shotgun (WGS) entry which is preliminary data.</text>
</comment>
<accession>A0A1E5LC29</accession>
<feature type="site" description="Involved in the stabilization of negative charge on the oxyanion by the formation of the oxyanion hole" evidence="13">
    <location>
        <position position="124"/>
    </location>
</feature>
<evidence type="ECO:0000313" key="14">
    <source>
        <dbReference type="EMBL" id="OEH91644.1"/>
    </source>
</evidence>
<keyword evidence="13" id="KW-0963">Cytoplasm</keyword>
<dbReference type="InterPro" id="IPR016117">
    <property type="entry name" value="ArgJ-like_dom_sf"/>
</dbReference>
<organism evidence="14 15">
    <name type="scientific">Bacillus solimangrovi</name>
    <dbReference type="NCBI Taxonomy" id="1305675"/>
    <lineage>
        <taxon>Bacteria</taxon>
        <taxon>Bacillati</taxon>
        <taxon>Bacillota</taxon>
        <taxon>Bacilli</taxon>
        <taxon>Bacillales</taxon>
        <taxon>Bacillaceae</taxon>
        <taxon>Bacillus</taxon>
    </lineage>
</organism>
<feature type="active site" description="Nucleophile" evidence="13">
    <location>
        <position position="198"/>
    </location>
</feature>
<evidence type="ECO:0000256" key="10">
    <source>
        <dbReference type="ARBA" id="ARBA00048372"/>
    </source>
</evidence>
<evidence type="ECO:0000256" key="11">
    <source>
        <dbReference type="ARBA" id="ARBA00049439"/>
    </source>
</evidence>
<evidence type="ECO:0000256" key="7">
    <source>
        <dbReference type="ARBA" id="ARBA00022813"/>
    </source>
</evidence>
<feature type="site" description="Involved in the stabilization of negative charge on the oxyanion by the formation of the oxyanion hole" evidence="13">
    <location>
        <position position="125"/>
    </location>
</feature>
<dbReference type="Gene3D" id="3.10.20.340">
    <property type="entry name" value="ArgJ beta chain, C-terminal domain"/>
    <property type="match status" value="1"/>
</dbReference>
<reference evidence="14 15" key="1">
    <citation type="submission" date="2016-08" db="EMBL/GenBank/DDBJ databases">
        <title>Genome of Bacillus solimangrovi GH2-4.</title>
        <authorList>
            <person name="Lim S."/>
            <person name="Kim B.-C."/>
        </authorList>
    </citation>
    <scope>NUCLEOTIDE SEQUENCE [LARGE SCALE GENOMIC DNA]</scope>
    <source>
        <strain evidence="14 15">GH2-4</strain>
    </source>
</reference>
<feature type="binding site" evidence="13">
    <location>
        <position position="411"/>
    </location>
    <ligand>
        <name>substrate</name>
    </ligand>
</feature>
<evidence type="ECO:0000256" key="2">
    <source>
        <dbReference type="ARBA" id="ARBA00006774"/>
    </source>
</evidence>
<dbReference type="Gene3D" id="3.30.2330.10">
    <property type="entry name" value="arginine biosynthesis bifunctional protein suprefamily"/>
    <property type="match status" value="1"/>
</dbReference>
<dbReference type="RefSeq" id="WP_069718381.1">
    <property type="nucleotide sequence ID" value="NZ_MJEH01000055.1"/>
</dbReference>
<dbReference type="NCBIfam" id="NF003802">
    <property type="entry name" value="PRK05388.1"/>
    <property type="match status" value="1"/>
</dbReference>
<dbReference type="Proteomes" id="UP000095209">
    <property type="component" value="Unassembled WGS sequence"/>
</dbReference>
<feature type="binding site" evidence="13">
    <location>
        <position position="161"/>
    </location>
    <ligand>
        <name>substrate</name>
    </ligand>
</feature>
<gene>
    <name evidence="13" type="primary">argJ</name>
    <name evidence="14" type="ORF">BFG57_04540</name>
</gene>
<dbReference type="EC" id="2.3.1.35" evidence="13"/>
<dbReference type="GO" id="GO:0006592">
    <property type="term" value="P:ornithine biosynthetic process"/>
    <property type="evidence" value="ECO:0007669"/>
    <property type="project" value="TreeGrafter"/>
</dbReference>
<dbReference type="FunFam" id="3.10.20.340:FF:000001">
    <property type="entry name" value="Arginine biosynthesis bifunctional protein ArgJ, chloroplastic"/>
    <property type="match status" value="1"/>
</dbReference>
<dbReference type="InterPro" id="IPR002813">
    <property type="entry name" value="Arg_biosynth_ArgJ"/>
</dbReference>
<feature type="binding site" evidence="13">
    <location>
        <position position="406"/>
    </location>
    <ligand>
        <name>substrate</name>
    </ligand>
</feature>
<dbReference type="EC" id="2.3.1.1" evidence="13"/>
<evidence type="ECO:0000256" key="1">
    <source>
        <dbReference type="ARBA" id="ARBA00004496"/>
    </source>
</evidence>
<comment type="subcellular location">
    <subcellularLocation>
        <location evidence="1 13">Cytoplasm</location>
    </subcellularLocation>
</comment>
<dbReference type="SUPFAM" id="SSF56266">
    <property type="entry name" value="DmpA/ArgJ-like"/>
    <property type="match status" value="1"/>
</dbReference>
<comment type="subunit">
    <text evidence="3 13">Heterotetramer of two alpha and two beta chains.</text>
</comment>
<dbReference type="GO" id="GO:0004042">
    <property type="term" value="F:L-glutamate N-acetyltransferase activity"/>
    <property type="evidence" value="ECO:0007669"/>
    <property type="project" value="UniProtKB-UniRule"/>
</dbReference>
<dbReference type="EMBL" id="MJEH01000055">
    <property type="protein sequence ID" value="OEH91644.1"/>
    <property type="molecule type" value="Genomic_DNA"/>
</dbReference>
<dbReference type="HAMAP" id="MF_01106">
    <property type="entry name" value="ArgJ"/>
    <property type="match status" value="1"/>
</dbReference>
<dbReference type="STRING" id="1305675.BFG57_04540"/>
<dbReference type="GO" id="GO:0004358">
    <property type="term" value="F:L-glutamate N-acetyltransferase activity, acting on acetyl-L-ornithine as donor"/>
    <property type="evidence" value="ECO:0007669"/>
    <property type="project" value="UniProtKB-UniRule"/>
</dbReference>
<comment type="pathway">
    <text evidence="13">Amino-acid biosynthesis; L-arginine biosynthesis; L-ornithine and N-acetyl-L-glutamate from L-glutamate and N(2)-acetyl-L-ornithine (cyclic): step 1/1.</text>
</comment>
<keyword evidence="4 13" id="KW-0055">Arginine biosynthesis</keyword>
<evidence type="ECO:0000256" key="5">
    <source>
        <dbReference type="ARBA" id="ARBA00022605"/>
    </source>
</evidence>
<dbReference type="UniPathway" id="UPA00068">
    <property type="reaction ID" value="UER00106"/>
</dbReference>
<evidence type="ECO:0000313" key="15">
    <source>
        <dbReference type="Proteomes" id="UP000095209"/>
    </source>
</evidence>
<feature type="chain" id="PRO_5023308135" description="Arginine biosynthesis bifunctional protein ArgJ beta chain" evidence="13">
    <location>
        <begin position="198"/>
        <end position="411"/>
    </location>
</feature>
<dbReference type="NCBIfam" id="TIGR00120">
    <property type="entry name" value="ArgJ"/>
    <property type="match status" value="1"/>
</dbReference>
<dbReference type="PANTHER" id="PTHR23100:SF0">
    <property type="entry name" value="ARGININE BIOSYNTHESIS BIFUNCTIONAL PROTEIN ARGJ, MITOCHONDRIAL"/>
    <property type="match status" value="1"/>
</dbReference>
<dbReference type="GO" id="GO:0005737">
    <property type="term" value="C:cytoplasm"/>
    <property type="evidence" value="ECO:0007669"/>
    <property type="project" value="UniProtKB-SubCell"/>
</dbReference>
<sequence>MEIAVNTLEKIIKVEEGSIVSPIGFQAASIHAGLKRNKKDLGLIVSDVPAHAAAVYTMNHFRAAPLKVTKMSIENEGKLQAIVCNSGNANACTGEQGIENAYMMQEAVATKLSLPDHYVGVASTGVIGEQLPIEKILNGVEAMQLSTNLSSGKGFSEAILTTDLVEKSVCYKAEINGKEVTLAATAKGSGMIHPNMATMLGFVTTDIAVEQVSLQRGLRQAVDETFNCITVDGDTSTNDMVIVMANGEAQNETLNEVHPEWNIFYMMLKQACEEMAKAIARDGEGATKLIEVQVHGATNDAEASEVAKQIVGSSLVKSMVYGADANWGRVICAIGYSNAQIIPEKVDVLLGDVQMLVGGEPIQYLEEDATAQLKEEMVVIKVNLNLGAGKAKAWGCDLTYDYVRINASYRT</sequence>
<comment type="catalytic activity">
    <reaction evidence="11 13">
        <text>N(2)-acetyl-L-ornithine + L-glutamate = N-acetyl-L-glutamate + L-ornithine</text>
        <dbReference type="Rhea" id="RHEA:15349"/>
        <dbReference type="ChEBI" id="CHEBI:29985"/>
        <dbReference type="ChEBI" id="CHEBI:44337"/>
        <dbReference type="ChEBI" id="CHEBI:46911"/>
        <dbReference type="ChEBI" id="CHEBI:57805"/>
        <dbReference type="EC" id="2.3.1.35"/>
    </reaction>
</comment>
<feature type="binding site" evidence="13">
    <location>
        <position position="198"/>
    </location>
    <ligand>
        <name>substrate</name>
    </ligand>
</feature>
<dbReference type="FunFam" id="3.30.2330.10:FF:000001">
    <property type="entry name" value="Arginine biosynthesis bifunctional protein ArgJ, mitochondrial"/>
    <property type="match status" value="1"/>
</dbReference>
<evidence type="ECO:0000256" key="6">
    <source>
        <dbReference type="ARBA" id="ARBA00022679"/>
    </source>
</evidence>
<dbReference type="OrthoDB" id="9804242at2"/>
<keyword evidence="6 13" id="KW-0808">Transferase</keyword>
<protein>
    <recommendedName>
        <fullName evidence="13">Arginine biosynthesis bifunctional protein ArgJ</fullName>
    </recommendedName>
    <domain>
        <recommendedName>
            <fullName evidence="13">Glutamate N-acetyltransferase</fullName>
            <ecNumber evidence="13">2.3.1.35</ecNumber>
        </recommendedName>
        <alternativeName>
            <fullName evidence="13">Ornithine acetyltransferase</fullName>
            <shortName evidence="13">OATase</shortName>
        </alternativeName>
        <alternativeName>
            <fullName evidence="13">Ornithine transacetylase</fullName>
        </alternativeName>
    </domain>
    <domain>
        <recommendedName>
            <fullName evidence="13">Amino-acid acetyltransferase</fullName>
            <ecNumber evidence="13">2.3.1.1</ecNumber>
        </recommendedName>
        <alternativeName>
            <fullName evidence="13">N-acetylglutamate synthase</fullName>
            <shortName evidence="13">AGSase</shortName>
        </alternativeName>
    </domain>
    <component>
        <recommendedName>
            <fullName evidence="13">Arginine biosynthesis bifunctional protein ArgJ alpha chain</fullName>
        </recommendedName>
    </component>
    <component>
        <recommendedName>
            <fullName evidence="13">Arginine biosynthesis bifunctional protein ArgJ beta chain</fullName>
        </recommendedName>
    </component>
</protein>
<feature type="site" description="Cleavage; by autolysis" evidence="13">
    <location>
        <begin position="197"/>
        <end position="198"/>
    </location>
</feature>
<dbReference type="Pfam" id="PF01960">
    <property type="entry name" value="ArgJ"/>
    <property type="match status" value="1"/>
</dbReference>
<dbReference type="PANTHER" id="PTHR23100">
    <property type="entry name" value="ARGININE BIOSYNTHESIS BIFUNCTIONAL PROTEIN ARGJ"/>
    <property type="match status" value="1"/>
</dbReference>
<feature type="binding site" evidence="13">
    <location>
        <position position="284"/>
    </location>
    <ligand>
        <name>substrate</name>
    </ligand>
</feature>
<keyword evidence="7 13" id="KW-0068">Autocatalytic cleavage</keyword>
<proteinExistence type="inferred from homology"/>
<keyword evidence="15" id="KW-1185">Reference proteome</keyword>
<keyword evidence="9 13" id="KW-0012">Acyltransferase</keyword>
<keyword evidence="8 13" id="KW-0511">Multifunctional enzyme</keyword>
<dbReference type="GO" id="GO:0006526">
    <property type="term" value="P:L-arginine biosynthetic process"/>
    <property type="evidence" value="ECO:0007669"/>
    <property type="project" value="UniProtKB-UniRule"/>
</dbReference>